<dbReference type="AlphaFoldDB" id="A0A540NH54"/>
<keyword evidence="9" id="KW-0547">Nucleotide-binding</keyword>
<dbReference type="Gene3D" id="3.80.10.10">
    <property type="entry name" value="Ribonuclease Inhibitor"/>
    <property type="match status" value="1"/>
</dbReference>
<evidence type="ECO:0000256" key="2">
    <source>
        <dbReference type="ARBA" id="ARBA00022614"/>
    </source>
</evidence>
<evidence type="ECO:0000256" key="7">
    <source>
        <dbReference type="ARBA" id="ARBA00023136"/>
    </source>
</evidence>
<comment type="caution">
    <text evidence="11">The sequence shown here is derived from an EMBL/GenBank/DDBJ whole genome shotgun (WGS) entry which is preliminary data.</text>
</comment>
<dbReference type="InterPro" id="IPR000719">
    <property type="entry name" value="Prot_kinase_dom"/>
</dbReference>
<dbReference type="GO" id="GO:0004672">
    <property type="term" value="F:protein kinase activity"/>
    <property type="evidence" value="ECO:0007669"/>
    <property type="project" value="InterPro"/>
</dbReference>
<evidence type="ECO:0000259" key="10">
    <source>
        <dbReference type="PROSITE" id="PS50011"/>
    </source>
</evidence>
<dbReference type="FunFam" id="3.80.10.10:FF:000041">
    <property type="entry name" value="LRR receptor-like serine/threonine-protein kinase ERECTA"/>
    <property type="match status" value="2"/>
</dbReference>
<dbReference type="InterPro" id="IPR032675">
    <property type="entry name" value="LRR_dom_sf"/>
</dbReference>
<dbReference type="InterPro" id="IPR011009">
    <property type="entry name" value="Kinase-like_dom_sf"/>
</dbReference>
<protein>
    <recommendedName>
        <fullName evidence="10">Protein kinase domain-containing protein</fullName>
    </recommendedName>
</protein>
<evidence type="ECO:0000256" key="9">
    <source>
        <dbReference type="PROSITE-ProRule" id="PRU10141"/>
    </source>
</evidence>
<sequence>MGNNHFTGNIPTDIGKLSKLGRLGLQNIQLSGSIPSSLGNLKMLTILLLQGNNLEGSIPSSLGECHRLLLLNLLQNNLGGAIPQQIIALPSLSVSLDLSRNHFVGPFPLEDGNLKNLSELDVSNNVLSGELSGSFGNCVSLEVLHLQGNLFKGQIPSSFISLERIQDFDISRNNLIDLLKATDGFASAYLIGDGSFGSVYKGVLLDDDREQIVAVKVLNMLRRGASKSFIAKSLYPIRR</sequence>
<keyword evidence="12" id="KW-1185">Reference proteome</keyword>
<dbReference type="PROSITE" id="PS50011">
    <property type="entry name" value="PROTEIN_KINASE_DOM"/>
    <property type="match status" value="1"/>
</dbReference>
<dbReference type="GO" id="GO:0005524">
    <property type="term" value="F:ATP binding"/>
    <property type="evidence" value="ECO:0007669"/>
    <property type="project" value="UniProtKB-UniRule"/>
</dbReference>
<dbReference type="PROSITE" id="PS00107">
    <property type="entry name" value="PROTEIN_KINASE_ATP"/>
    <property type="match status" value="1"/>
</dbReference>
<feature type="domain" description="Protein kinase" evidence="10">
    <location>
        <begin position="185"/>
        <end position="239"/>
    </location>
</feature>
<dbReference type="InterPro" id="IPR001611">
    <property type="entry name" value="Leu-rich_rpt"/>
</dbReference>
<keyword evidence="9" id="KW-0067">ATP-binding</keyword>
<dbReference type="PANTHER" id="PTHR27008">
    <property type="entry name" value="OS04G0122200 PROTEIN"/>
    <property type="match status" value="1"/>
</dbReference>
<keyword evidence="6" id="KW-1133">Transmembrane helix</keyword>
<keyword evidence="4" id="KW-0732">Signal</keyword>
<evidence type="ECO:0000256" key="3">
    <source>
        <dbReference type="ARBA" id="ARBA00022692"/>
    </source>
</evidence>
<keyword evidence="8" id="KW-0325">Glycoprotein</keyword>
<evidence type="ECO:0000256" key="5">
    <source>
        <dbReference type="ARBA" id="ARBA00022737"/>
    </source>
</evidence>
<evidence type="ECO:0000313" key="11">
    <source>
        <dbReference type="EMBL" id="TQE10339.1"/>
    </source>
</evidence>
<dbReference type="Pfam" id="PF00560">
    <property type="entry name" value="LRR_1"/>
    <property type="match status" value="3"/>
</dbReference>
<dbReference type="Gene3D" id="3.30.200.20">
    <property type="entry name" value="Phosphorylase Kinase, domain 1"/>
    <property type="match status" value="1"/>
</dbReference>
<evidence type="ECO:0000313" key="12">
    <source>
        <dbReference type="Proteomes" id="UP000315295"/>
    </source>
</evidence>
<dbReference type="EMBL" id="VIEB01000043">
    <property type="protein sequence ID" value="TQE10339.1"/>
    <property type="molecule type" value="Genomic_DNA"/>
</dbReference>
<evidence type="ECO:0000256" key="8">
    <source>
        <dbReference type="ARBA" id="ARBA00023180"/>
    </source>
</evidence>
<dbReference type="STRING" id="106549.A0A540NH54"/>
<dbReference type="Proteomes" id="UP000315295">
    <property type="component" value="Unassembled WGS sequence"/>
</dbReference>
<dbReference type="SUPFAM" id="SSF52058">
    <property type="entry name" value="L domain-like"/>
    <property type="match status" value="1"/>
</dbReference>
<keyword evidence="2" id="KW-0433">Leucine-rich repeat</keyword>
<accession>A0A540NH54</accession>
<dbReference type="GO" id="GO:0016020">
    <property type="term" value="C:membrane"/>
    <property type="evidence" value="ECO:0007669"/>
    <property type="project" value="UniProtKB-SubCell"/>
</dbReference>
<feature type="binding site" evidence="9">
    <location>
        <position position="216"/>
    </location>
    <ligand>
        <name>ATP</name>
        <dbReference type="ChEBI" id="CHEBI:30616"/>
    </ligand>
</feature>
<keyword evidence="5" id="KW-0677">Repeat</keyword>
<dbReference type="SUPFAM" id="SSF56112">
    <property type="entry name" value="Protein kinase-like (PK-like)"/>
    <property type="match status" value="1"/>
</dbReference>
<dbReference type="PANTHER" id="PTHR27008:SF596">
    <property type="entry name" value="OS02G0215500 PROTEIN"/>
    <property type="match status" value="1"/>
</dbReference>
<reference evidence="11 12" key="1">
    <citation type="journal article" date="2019" name="G3 (Bethesda)">
        <title>Sequencing of a Wild Apple (Malus baccata) Genome Unravels the Differences Between Cultivated and Wild Apple Species Regarding Disease Resistance and Cold Tolerance.</title>
        <authorList>
            <person name="Chen X."/>
        </authorList>
    </citation>
    <scope>NUCLEOTIDE SEQUENCE [LARGE SCALE GENOMIC DNA]</scope>
    <source>
        <strain evidence="12">cv. Shandingzi</strain>
        <tissue evidence="11">Leaves</tissue>
    </source>
</reference>
<organism evidence="11 12">
    <name type="scientific">Malus baccata</name>
    <name type="common">Siberian crab apple</name>
    <name type="synonym">Pyrus baccata</name>
    <dbReference type="NCBI Taxonomy" id="106549"/>
    <lineage>
        <taxon>Eukaryota</taxon>
        <taxon>Viridiplantae</taxon>
        <taxon>Streptophyta</taxon>
        <taxon>Embryophyta</taxon>
        <taxon>Tracheophyta</taxon>
        <taxon>Spermatophyta</taxon>
        <taxon>Magnoliopsida</taxon>
        <taxon>eudicotyledons</taxon>
        <taxon>Gunneridae</taxon>
        <taxon>Pentapetalae</taxon>
        <taxon>rosids</taxon>
        <taxon>fabids</taxon>
        <taxon>Rosales</taxon>
        <taxon>Rosaceae</taxon>
        <taxon>Amygdaloideae</taxon>
        <taxon>Maleae</taxon>
        <taxon>Malus</taxon>
    </lineage>
</organism>
<dbReference type="InterPro" id="IPR051809">
    <property type="entry name" value="Plant_receptor-like_S/T_kinase"/>
</dbReference>
<keyword evidence="7" id="KW-0472">Membrane</keyword>
<keyword evidence="3" id="KW-0812">Transmembrane</keyword>
<comment type="subcellular location">
    <subcellularLocation>
        <location evidence="1">Membrane</location>
    </subcellularLocation>
</comment>
<name>A0A540NH54_MALBA</name>
<gene>
    <name evidence="11" type="ORF">C1H46_004051</name>
</gene>
<evidence type="ECO:0000256" key="1">
    <source>
        <dbReference type="ARBA" id="ARBA00004370"/>
    </source>
</evidence>
<dbReference type="InterPro" id="IPR017441">
    <property type="entry name" value="Protein_kinase_ATP_BS"/>
</dbReference>
<proteinExistence type="predicted"/>
<evidence type="ECO:0000256" key="6">
    <source>
        <dbReference type="ARBA" id="ARBA00022989"/>
    </source>
</evidence>
<evidence type="ECO:0000256" key="4">
    <source>
        <dbReference type="ARBA" id="ARBA00022729"/>
    </source>
</evidence>